<keyword evidence="3" id="KW-0460">Magnesium</keyword>
<evidence type="ECO:0000313" key="5">
    <source>
        <dbReference type="Proteomes" id="UP001484535"/>
    </source>
</evidence>
<dbReference type="SUPFAM" id="SSF56784">
    <property type="entry name" value="HAD-like"/>
    <property type="match status" value="1"/>
</dbReference>
<evidence type="ECO:0000256" key="2">
    <source>
        <dbReference type="ARBA" id="ARBA00022801"/>
    </source>
</evidence>
<name>A0ABV0CYS0_9SPHN</name>
<keyword evidence="5" id="KW-1185">Reference proteome</keyword>
<evidence type="ECO:0000256" key="3">
    <source>
        <dbReference type="ARBA" id="ARBA00022842"/>
    </source>
</evidence>
<organism evidence="4 5">
    <name type="scientific">Aurantiacibacter flavus</name>
    <dbReference type="NCBI Taxonomy" id="3145232"/>
    <lineage>
        <taxon>Bacteria</taxon>
        <taxon>Pseudomonadati</taxon>
        <taxon>Pseudomonadota</taxon>
        <taxon>Alphaproteobacteria</taxon>
        <taxon>Sphingomonadales</taxon>
        <taxon>Erythrobacteraceae</taxon>
        <taxon>Aurantiacibacter</taxon>
    </lineage>
</organism>
<proteinExistence type="predicted"/>
<dbReference type="EMBL" id="JBDLBR010000004">
    <property type="protein sequence ID" value="MEN7538005.1"/>
    <property type="molecule type" value="Genomic_DNA"/>
</dbReference>
<dbReference type="InterPro" id="IPR023214">
    <property type="entry name" value="HAD_sf"/>
</dbReference>
<dbReference type="RefSeq" id="WP_346785462.1">
    <property type="nucleotide sequence ID" value="NZ_JBDLBR010000004.1"/>
</dbReference>
<dbReference type="Gene3D" id="1.10.150.520">
    <property type="match status" value="1"/>
</dbReference>
<protein>
    <submittedName>
        <fullName evidence="4">HAD family hydrolase</fullName>
        <ecNumber evidence="4">3.1.3.-</ecNumber>
    </submittedName>
</protein>
<dbReference type="PANTHER" id="PTHR46470">
    <property type="entry name" value="N-ACYLNEURAMINATE-9-PHOSPHATASE"/>
    <property type="match status" value="1"/>
</dbReference>
<dbReference type="PANTHER" id="PTHR46470:SF2">
    <property type="entry name" value="GLYCERALDEHYDE 3-PHOSPHATE PHOSPHATASE"/>
    <property type="match status" value="1"/>
</dbReference>
<dbReference type="Gene3D" id="3.40.50.1000">
    <property type="entry name" value="HAD superfamily/HAD-like"/>
    <property type="match status" value="1"/>
</dbReference>
<keyword evidence="1" id="KW-0479">Metal-binding</keyword>
<evidence type="ECO:0000256" key="1">
    <source>
        <dbReference type="ARBA" id="ARBA00022723"/>
    </source>
</evidence>
<dbReference type="Proteomes" id="UP001484535">
    <property type="component" value="Unassembled WGS sequence"/>
</dbReference>
<gene>
    <name evidence="4" type="ORF">ABDJ38_12555</name>
</gene>
<evidence type="ECO:0000313" key="4">
    <source>
        <dbReference type="EMBL" id="MEN7538005.1"/>
    </source>
</evidence>
<keyword evidence="2 4" id="KW-0378">Hydrolase</keyword>
<dbReference type="InterPro" id="IPR036412">
    <property type="entry name" value="HAD-like_sf"/>
</dbReference>
<sequence length="225" mass="24576">MIEIAAQVVVLDLDDTLYLERDFAESGFRALARRFGERIGGEAFVAACCERLAGGARGNIFDIALTRNGIDPAPGLIAELVAYYRSHAPEIALCADASRFLRRVGQFQTGLITDGPQEAQSAKIKALGLDRALGHVIMTGVWGKQYSKPHARAFELIESLTSSSRHNIVYIADNGAKDFIAPRQLGWQSVQILRPERIHDGLPGETAHEADHVITSLDELDIKIA</sequence>
<dbReference type="InterPro" id="IPR051400">
    <property type="entry name" value="HAD-like_hydrolase"/>
</dbReference>
<dbReference type="EC" id="3.1.3.-" evidence="4"/>
<dbReference type="Pfam" id="PF00702">
    <property type="entry name" value="Hydrolase"/>
    <property type="match status" value="1"/>
</dbReference>
<comment type="caution">
    <text evidence="4">The sequence shown here is derived from an EMBL/GenBank/DDBJ whole genome shotgun (WGS) entry which is preliminary data.</text>
</comment>
<dbReference type="GO" id="GO:0016787">
    <property type="term" value="F:hydrolase activity"/>
    <property type="evidence" value="ECO:0007669"/>
    <property type="project" value="UniProtKB-KW"/>
</dbReference>
<accession>A0ABV0CYS0</accession>
<reference evidence="4 5" key="1">
    <citation type="submission" date="2024-05" db="EMBL/GenBank/DDBJ databases">
        <authorList>
            <person name="Park S."/>
        </authorList>
    </citation>
    <scope>NUCLEOTIDE SEQUENCE [LARGE SCALE GENOMIC DNA]</scope>
    <source>
        <strain evidence="4 5">DGU5</strain>
    </source>
</reference>